<dbReference type="PANTHER" id="PTHR30093">
    <property type="entry name" value="GENERAL SECRETION PATHWAY PROTEIN G"/>
    <property type="match status" value="1"/>
</dbReference>
<evidence type="ECO:0000256" key="1">
    <source>
        <dbReference type="ARBA" id="ARBA00004167"/>
    </source>
</evidence>
<dbReference type="AlphaFoldDB" id="A0A6J7PUD7"/>
<evidence type="ECO:0000256" key="3">
    <source>
        <dbReference type="ARBA" id="ARBA00022692"/>
    </source>
</evidence>
<dbReference type="PROSITE" id="PS00409">
    <property type="entry name" value="PROKAR_NTER_METHYL"/>
    <property type="match status" value="1"/>
</dbReference>
<proteinExistence type="predicted"/>
<gene>
    <name evidence="7" type="ORF">UFOPK3992_01121</name>
</gene>
<keyword evidence="3 6" id="KW-0812">Transmembrane</keyword>
<evidence type="ECO:0000256" key="6">
    <source>
        <dbReference type="SAM" id="Phobius"/>
    </source>
</evidence>
<dbReference type="Gene3D" id="3.30.700.10">
    <property type="entry name" value="Glycoprotein, Type 4 Pilin"/>
    <property type="match status" value="1"/>
</dbReference>
<feature type="transmembrane region" description="Helical" evidence="6">
    <location>
        <begin position="12"/>
        <end position="36"/>
    </location>
</feature>
<dbReference type="Pfam" id="PF07963">
    <property type="entry name" value="N_methyl"/>
    <property type="match status" value="1"/>
</dbReference>
<dbReference type="GO" id="GO:0016020">
    <property type="term" value="C:membrane"/>
    <property type="evidence" value="ECO:0007669"/>
    <property type="project" value="UniProtKB-SubCell"/>
</dbReference>
<evidence type="ECO:0000256" key="4">
    <source>
        <dbReference type="ARBA" id="ARBA00022989"/>
    </source>
</evidence>
<dbReference type="PRINTS" id="PR00813">
    <property type="entry name" value="BCTERIALGSPG"/>
</dbReference>
<keyword evidence="2" id="KW-0488">Methylation</keyword>
<keyword evidence="5 6" id="KW-0472">Membrane</keyword>
<keyword evidence="4 6" id="KW-1133">Transmembrane helix</keyword>
<reference evidence="7" key="1">
    <citation type="submission" date="2020-05" db="EMBL/GenBank/DDBJ databases">
        <authorList>
            <person name="Chiriac C."/>
            <person name="Salcher M."/>
            <person name="Ghai R."/>
            <person name="Kavagutti S V."/>
        </authorList>
    </citation>
    <scope>NUCLEOTIDE SEQUENCE</scope>
</reference>
<dbReference type="InterPro" id="IPR012902">
    <property type="entry name" value="N_methyl_site"/>
</dbReference>
<name>A0A6J7PUD7_9ZZZZ</name>
<dbReference type="GO" id="GO:0015627">
    <property type="term" value="C:type II protein secretion system complex"/>
    <property type="evidence" value="ECO:0007669"/>
    <property type="project" value="InterPro"/>
</dbReference>
<dbReference type="InterPro" id="IPR045584">
    <property type="entry name" value="Pilin-like"/>
</dbReference>
<dbReference type="PANTHER" id="PTHR30093:SF44">
    <property type="entry name" value="TYPE II SECRETION SYSTEM CORE PROTEIN G"/>
    <property type="match status" value="1"/>
</dbReference>
<sequence length="110" mass="11309">MHRKFEELRAKQAGFTLVELLIVITILGVLAAIVVFSVRGINDQSGTTACASDVATVDAAVEAYYASNGAYPANLASLWSGASPLLKSSPTFNGGAVVSNSVSGTITITC</sequence>
<comment type="subcellular location">
    <subcellularLocation>
        <location evidence="1">Membrane</location>
        <topology evidence="1">Single-pass membrane protein</topology>
    </subcellularLocation>
</comment>
<dbReference type="InterPro" id="IPR000983">
    <property type="entry name" value="Bac_GSPG_pilin"/>
</dbReference>
<organism evidence="7">
    <name type="scientific">freshwater metagenome</name>
    <dbReference type="NCBI Taxonomy" id="449393"/>
    <lineage>
        <taxon>unclassified sequences</taxon>
        <taxon>metagenomes</taxon>
        <taxon>ecological metagenomes</taxon>
    </lineage>
</organism>
<accession>A0A6J7PUD7</accession>
<dbReference type="NCBIfam" id="TIGR02532">
    <property type="entry name" value="IV_pilin_GFxxxE"/>
    <property type="match status" value="1"/>
</dbReference>
<dbReference type="SUPFAM" id="SSF54523">
    <property type="entry name" value="Pili subunits"/>
    <property type="match status" value="1"/>
</dbReference>
<dbReference type="GO" id="GO:0015628">
    <property type="term" value="P:protein secretion by the type II secretion system"/>
    <property type="evidence" value="ECO:0007669"/>
    <property type="project" value="InterPro"/>
</dbReference>
<protein>
    <submittedName>
        <fullName evidence="7">Unannotated protein</fullName>
    </submittedName>
</protein>
<evidence type="ECO:0000256" key="2">
    <source>
        <dbReference type="ARBA" id="ARBA00022481"/>
    </source>
</evidence>
<dbReference type="EMBL" id="CAFBOZ010000154">
    <property type="protein sequence ID" value="CAB5008886.1"/>
    <property type="molecule type" value="Genomic_DNA"/>
</dbReference>
<evidence type="ECO:0000256" key="5">
    <source>
        <dbReference type="ARBA" id="ARBA00023136"/>
    </source>
</evidence>
<evidence type="ECO:0000313" key="7">
    <source>
        <dbReference type="EMBL" id="CAB5008886.1"/>
    </source>
</evidence>